<keyword evidence="7 10" id="KW-0067">ATP-binding</keyword>
<evidence type="ECO:0000256" key="2">
    <source>
        <dbReference type="ARBA" id="ARBA00022741"/>
    </source>
</evidence>
<dbReference type="KEGG" id="baph:IX46_02340"/>
<dbReference type="AlphaFoldDB" id="A0A0M5JR53"/>
<evidence type="ECO:0000256" key="6">
    <source>
        <dbReference type="ARBA" id="ARBA00022839"/>
    </source>
</evidence>
<accession>A0A0M5JR53</accession>
<dbReference type="CDD" id="cd22353">
    <property type="entry name" value="RecC_C-like"/>
    <property type="match status" value="1"/>
</dbReference>
<dbReference type="Pfam" id="PF17946">
    <property type="entry name" value="RecC_C"/>
    <property type="match status" value="1"/>
</dbReference>
<comment type="similarity">
    <text evidence="10">Belongs to the RecC family.</text>
</comment>
<dbReference type="GO" id="GO:0009338">
    <property type="term" value="C:exodeoxyribonuclease V complex"/>
    <property type="evidence" value="ECO:0007669"/>
    <property type="project" value="InterPro"/>
</dbReference>
<dbReference type="PATRIC" id="fig|1265350.3.peg.444"/>
<dbReference type="RefSeq" id="WP_053940384.1">
    <property type="nucleotide sequence ID" value="NZ_CP009253.1"/>
</dbReference>
<dbReference type="Gene3D" id="3.40.50.10930">
    <property type="match status" value="1"/>
</dbReference>
<dbReference type="GO" id="GO:0003677">
    <property type="term" value="F:DNA binding"/>
    <property type="evidence" value="ECO:0007669"/>
    <property type="project" value="UniProtKB-UniRule"/>
</dbReference>
<dbReference type="Proteomes" id="UP000066321">
    <property type="component" value="Chromosome"/>
</dbReference>
<dbReference type="OrthoDB" id="9762834at2"/>
<comment type="miscellaneous">
    <text evidence="10">In the RecBCD complex, RecB has a slow 3'-5' helicase, an exonuclease activity and loads RecA onto ssDNA, RecD has a fast 5'-3' helicase activity, while RecC stimulates the ATPase and processivity of the RecB helicase and contributes to recognition of the Chi site.</text>
</comment>
<dbReference type="SUPFAM" id="SSF52540">
    <property type="entry name" value="P-loop containing nucleoside triphosphate hydrolases"/>
    <property type="match status" value="2"/>
</dbReference>
<evidence type="ECO:0000313" key="12">
    <source>
        <dbReference type="EMBL" id="ALD15383.1"/>
    </source>
</evidence>
<evidence type="ECO:0000313" key="13">
    <source>
        <dbReference type="Proteomes" id="UP000066321"/>
    </source>
</evidence>
<dbReference type="SUPFAM" id="SSF52980">
    <property type="entry name" value="Restriction endonuclease-like"/>
    <property type="match status" value="1"/>
</dbReference>
<proteinExistence type="inferred from homology"/>
<keyword evidence="2 10" id="KW-0547">Nucleotide-binding</keyword>
<dbReference type="STRING" id="1265350.IX46_02340"/>
<evidence type="ECO:0000256" key="9">
    <source>
        <dbReference type="ARBA" id="ARBA00023204"/>
    </source>
</evidence>
<dbReference type="GO" id="GO:0000724">
    <property type="term" value="P:double-strand break repair via homologous recombination"/>
    <property type="evidence" value="ECO:0007669"/>
    <property type="project" value="UniProtKB-UniRule"/>
</dbReference>
<dbReference type="GO" id="GO:0005524">
    <property type="term" value="F:ATP binding"/>
    <property type="evidence" value="ECO:0007669"/>
    <property type="project" value="UniProtKB-UniRule"/>
</dbReference>
<dbReference type="PANTHER" id="PTHR30591">
    <property type="entry name" value="RECBCD ENZYME SUBUNIT RECC"/>
    <property type="match status" value="1"/>
</dbReference>
<reference evidence="12 13" key="1">
    <citation type="journal article" date="2015" name="J Genomics">
        <title>Whole Genome Sequence of the Soybean Aphid Endosymbiont Buchnera aphidicola and Genetic Differentiation among Biotype-Specific Strains.</title>
        <authorList>
            <person name="Cassone B.J."/>
            <person name="Wenger J.A."/>
            <person name="Michel A.P."/>
        </authorList>
    </citation>
    <scope>NUCLEOTIDE SEQUENCE [LARGE SCALE GENOMIC DNA]</scope>
    <source>
        <strain evidence="12 13">BAg</strain>
    </source>
</reference>
<dbReference type="GO" id="GO:0008854">
    <property type="term" value="F:exodeoxyribonuclease V activity"/>
    <property type="evidence" value="ECO:0007669"/>
    <property type="project" value="InterPro"/>
</dbReference>
<dbReference type="Gene3D" id="1.10.10.990">
    <property type="match status" value="1"/>
</dbReference>
<dbReference type="Gene3D" id="1.10.10.160">
    <property type="match status" value="1"/>
</dbReference>
<evidence type="ECO:0000256" key="4">
    <source>
        <dbReference type="ARBA" id="ARBA00022801"/>
    </source>
</evidence>
<dbReference type="InterPro" id="IPR011335">
    <property type="entry name" value="Restrct_endonuc-II-like"/>
</dbReference>
<evidence type="ECO:0000256" key="10">
    <source>
        <dbReference type="HAMAP-Rule" id="MF_01486"/>
    </source>
</evidence>
<dbReference type="InterPro" id="IPR027417">
    <property type="entry name" value="P-loop_NTPase"/>
</dbReference>
<keyword evidence="9 10" id="KW-0234">DNA repair</keyword>
<gene>
    <name evidence="10" type="primary">recC</name>
    <name evidence="12" type="ORF">IX46_02340</name>
</gene>
<dbReference type="PANTHER" id="PTHR30591:SF1">
    <property type="entry name" value="RECBCD ENZYME SUBUNIT RECC"/>
    <property type="match status" value="1"/>
</dbReference>
<evidence type="ECO:0000256" key="1">
    <source>
        <dbReference type="ARBA" id="ARBA00022722"/>
    </source>
</evidence>
<dbReference type="Gene3D" id="3.40.50.300">
    <property type="entry name" value="P-loop containing nucleotide triphosphate hydrolases"/>
    <property type="match status" value="2"/>
</dbReference>
<dbReference type="HAMAP" id="MF_01486">
    <property type="entry name" value="RecC"/>
    <property type="match status" value="1"/>
</dbReference>
<evidence type="ECO:0000256" key="3">
    <source>
        <dbReference type="ARBA" id="ARBA00022763"/>
    </source>
</evidence>
<keyword evidence="3 10" id="KW-0227">DNA damage</keyword>
<feature type="domain" description="RecC C-terminal" evidence="11">
    <location>
        <begin position="782"/>
        <end position="997"/>
    </location>
</feature>
<dbReference type="GO" id="GO:0003678">
    <property type="term" value="F:DNA helicase activity"/>
    <property type="evidence" value="ECO:0007669"/>
    <property type="project" value="UniProtKB-UniRule"/>
</dbReference>
<keyword evidence="8 10" id="KW-0238">DNA-binding</keyword>
<keyword evidence="1 10" id="KW-0540">Nuclease</keyword>
<evidence type="ECO:0000256" key="8">
    <source>
        <dbReference type="ARBA" id="ARBA00023125"/>
    </source>
</evidence>
<evidence type="ECO:0000256" key="7">
    <source>
        <dbReference type="ARBA" id="ARBA00022840"/>
    </source>
</evidence>
<keyword evidence="5 10" id="KW-0347">Helicase</keyword>
<dbReference type="InterPro" id="IPR006697">
    <property type="entry name" value="RecC"/>
</dbReference>
<organism evidence="12 13">
    <name type="scientific">Buchnera aphidicola</name>
    <name type="common">Aphis glycines</name>
    <dbReference type="NCBI Taxonomy" id="1265350"/>
    <lineage>
        <taxon>Bacteria</taxon>
        <taxon>Pseudomonadati</taxon>
        <taxon>Pseudomonadota</taxon>
        <taxon>Gammaproteobacteria</taxon>
        <taxon>Enterobacterales</taxon>
        <taxon>Erwiniaceae</taxon>
        <taxon>Buchnera</taxon>
    </lineage>
</organism>
<name>A0A0M5JR53_9GAMM</name>
<comment type="function">
    <text evidence="10">A helicase/nuclease that prepares dsDNA breaks (DSB) for recombinational DNA repair. Binds to DSBs and unwinds DNA via a highly rapid and processive ATP-dependent bidirectional helicase activity. Unwinds dsDNA until it encounters a Chi (crossover hotspot instigator) sequence from the 3' direction. Cuts ssDNA a few nucleotides 3' to the Chi site. The properties and activities of the enzyme are changed at Chi. The Chi-altered holoenzyme produces a long 3'-ssDNA overhang and facilitates RecA-binding to the ssDNA for homologous DNA recombination and repair. Holoenzyme degrades any linearized DNA that is unable to undergo homologous recombination. In the holoenzyme this subunit recognizes the wild-type Chi sequence, and when added to isolated RecB increases its ATP-dependent helicase processivity.</text>
</comment>
<protein>
    <recommendedName>
        <fullName evidence="10">RecBCD enzyme subunit RecC</fullName>
    </recommendedName>
    <alternativeName>
        <fullName evidence="10">Exonuclease V subunit RecC</fullName>
        <shortName evidence="10">ExoV subunit RecC</shortName>
    </alternativeName>
    <alternativeName>
        <fullName evidence="10">Helicase/nuclease RecBCD subunit RecC</fullName>
    </alternativeName>
</protein>
<dbReference type="InterPro" id="IPR013986">
    <property type="entry name" value="DExx_box_DNA_helicase_dom_sf"/>
</dbReference>
<dbReference type="InterPro" id="IPR041500">
    <property type="entry name" value="RecC_C"/>
</dbReference>
<evidence type="ECO:0000256" key="5">
    <source>
        <dbReference type="ARBA" id="ARBA00022806"/>
    </source>
</evidence>
<evidence type="ECO:0000259" key="11">
    <source>
        <dbReference type="Pfam" id="PF17946"/>
    </source>
</evidence>
<dbReference type="EMBL" id="CP009253">
    <property type="protein sequence ID" value="ALD15383.1"/>
    <property type="molecule type" value="Genomic_DNA"/>
</dbReference>
<comment type="subunit">
    <text evidence="10">Heterotrimer of RecB, RecC and RecD. All subunits contribute to DNA-binding.</text>
</comment>
<keyword evidence="4 10" id="KW-0378">Hydrolase</keyword>
<keyword evidence="6 10" id="KW-0269">Exonuclease</keyword>
<dbReference type="Pfam" id="PF04257">
    <property type="entry name" value="Exonuc_V_gamma"/>
    <property type="match status" value="1"/>
</dbReference>
<dbReference type="PIRSF" id="PIRSF000980">
    <property type="entry name" value="RecC"/>
    <property type="match status" value="1"/>
</dbReference>
<sequence>MFFLYKFNQLNTLFLKICKIIQKNPTPCIFEKEIIIHDNEVLFEYLNIFTANYTGISSDFKLIHPRVFIWKIFKKIIPENETKNILKKTTNIWKIMKIIEQNNFFEYIKKNDNAIKKFQFSSFIQDLFQKYILYRPQWIQEWEKQEQRTLRINKKKSWQEKLWNEIRHDNKNLNQSIDNFANLFDKFKNLIQKKKIILPKRIFIIWSFPINPSYIEMFHKISIYTDVYFLYLTAYKNILINCTVDLCKKSFHIKTKNYFNDTLEVLWGKYENIYLVFMKHLQNIKINNYFEKYCLNNLLNNIKNNILNCKQNKKTLRKTVDPTDNSISINICYNKQHEIEVLYEILIKILNRNPNIKPCDIVVTSFSLENYKNHINSVFNSKYQKDKISFYIHEKNCKNKQKIFYLFNKILNLSHIRFNNKEILELLDTPIMSKNFNISEEEIKILHSWVESTNIRWGINKKHKNDLSFLEINQNTWFYGIEKLLLSYAINEKNEIWNNVHSIFSIDFTKSELIGKLSHLINTLNKWRIKVSKSKEVKHWRTLFKSFINDFFYKNINLDQTLTEINKTWENMIDEIVLSGYKQKISINILEKNFFYIIKSTNKKKFKLGSINFCHPSVICYIPFKVIYMIGLNSEELSKKQNLDQINLLKKYPLVTDIDHKNTLYHLFLNNFAAAENYFYMSYIGYSLKNENKIYPSMLIEQIIHYITLNFFFKGDEKLTIEENKKKISDFLYKKHKKTNIYNIINIKNTNNIKQNKIKNIYQMFFKDTIKLENVKKNNNLVDLKDLISFWRHPIRYFFNFTLRTKFYKKNTLSITEPFIINQLENFKINNVLLKKMVHKKNIINTLKKIELSGVLPYNNFGKIILEKKLQELKEIVKIINQYRIVPQEKNFFLQIEKYYIKGTLKEIQDTGLLRWKGGAINYSDRIALWLEHLVYCILGGIGESKIIGLDKKIFSFRSLSYKKAHHYLLMYITGYMQGINNPLLLTKSGAAWLDKVYNEKNNYIFKNYNIKKEAYKKLYKTWVGNSYIKGEKEDIYIEKIISTLDIKKICHISKKWLTPLLKHKKNNEKKIRCI</sequence>